<accession>A0AAQ3SDF0</accession>
<organism evidence="3 4">
    <name type="scientific">Paspalum notatum var. saurae</name>
    <dbReference type="NCBI Taxonomy" id="547442"/>
    <lineage>
        <taxon>Eukaryota</taxon>
        <taxon>Viridiplantae</taxon>
        <taxon>Streptophyta</taxon>
        <taxon>Embryophyta</taxon>
        <taxon>Tracheophyta</taxon>
        <taxon>Spermatophyta</taxon>
        <taxon>Magnoliopsida</taxon>
        <taxon>Liliopsida</taxon>
        <taxon>Poales</taxon>
        <taxon>Poaceae</taxon>
        <taxon>PACMAD clade</taxon>
        <taxon>Panicoideae</taxon>
        <taxon>Andropogonodae</taxon>
        <taxon>Paspaleae</taxon>
        <taxon>Paspalinae</taxon>
        <taxon>Paspalum</taxon>
    </lineage>
</organism>
<dbReference type="Proteomes" id="UP001341281">
    <property type="component" value="Chromosome 01"/>
</dbReference>
<evidence type="ECO:0000313" key="4">
    <source>
        <dbReference type="Proteomes" id="UP001341281"/>
    </source>
</evidence>
<protein>
    <submittedName>
        <fullName evidence="3">Uncharacterized protein</fullName>
    </submittedName>
</protein>
<reference evidence="3 4" key="1">
    <citation type="submission" date="2024-02" db="EMBL/GenBank/DDBJ databases">
        <title>High-quality chromosome-scale genome assembly of Pensacola bahiagrass (Paspalum notatum Flugge var. saurae).</title>
        <authorList>
            <person name="Vega J.M."/>
            <person name="Podio M."/>
            <person name="Orjuela J."/>
            <person name="Siena L.A."/>
            <person name="Pessino S.C."/>
            <person name="Combes M.C."/>
            <person name="Mariac C."/>
            <person name="Albertini E."/>
            <person name="Pupilli F."/>
            <person name="Ortiz J.P.A."/>
            <person name="Leblanc O."/>
        </authorList>
    </citation>
    <scope>NUCLEOTIDE SEQUENCE [LARGE SCALE GENOMIC DNA]</scope>
    <source>
        <strain evidence="3">R1</strain>
        <tissue evidence="3">Leaf</tissue>
    </source>
</reference>
<feature type="coiled-coil region" evidence="1">
    <location>
        <begin position="34"/>
        <end position="68"/>
    </location>
</feature>
<dbReference type="EMBL" id="CP144745">
    <property type="protein sequence ID" value="WVZ51143.1"/>
    <property type="molecule type" value="Genomic_DNA"/>
</dbReference>
<gene>
    <name evidence="3" type="ORF">U9M48_002312</name>
</gene>
<evidence type="ECO:0000313" key="3">
    <source>
        <dbReference type="EMBL" id="WVZ51143.1"/>
    </source>
</evidence>
<name>A0AAQ3SDF0_PASNO</name>
<evidence type="ECO:0000256" key="1">
    <source>
        <dbReference type="SAM" id="Coils"/>
    </source>
</evidence>
<dbReference type="AlphaFoldDB" id="A0AAQ3SDF0"/>
<feature type="compositionally biased region" description="Polar residues" evidence="2">
    <location>
        <begin position="192"/>
        <end position="201"/>
    </location>
</feature>
<evidence type="ECO:0000256" key="2">
    <source>
        <dbReference type="SAM" id="MobiDB-lite"/>
    </source>
</evidence>
<sequence length="215" mass="23740">MATIKDKRSRSGTTMFDPIVLASSTATWAINKLLDRLSNALIKALLKQEDLDKEVGDLKNALQRANLLLGAVPVGVSAGVKIENKNLEEPINKVQQLATELTKYLDELEYYDIKDKEPWMGFLTSPMVCCLSWTEKPDPYFDGAGSIETPVRRRGKLQRPLMKHTCLHPLLNIERLQLPLKNISAAAITPGSKRSTAQKSPATARIESGSSQPGK</sequence>
<feature type="non-terminal residue" evidence="3">
    <location>
        <position position="215"/>
    </location>
</feature>
<proteinExistence type="predicted"/>
<keyword evidence="1" id="KW-0175">Coiled coil</keyword>
<keyword evidence="4" id="KW-1185">Reference proteome</keyword>
<feature type="region of interest" description="Disordered" evidence="2">
    <location>
        <begin position="189"/>
        <end position="215"/>
    </location>
</feature>